<dbReference type="SUPFAM" id="SSF51658">
    <property type="entry name" value="Xylose isomerase-like"/>
    <property type="match status" value="1"/>
</dbReference>
<organism evidence="2 3">
    <name type="scientific">Carboxydichorda subterranea</name>
    <dbReference type="NCBI Taxonomy" id="3109565"/>
    <lineage>
        <taxon>Bacteria</taxon>
        <taxon>Bacillati</taxon>
        <taxon>Bacillota</taxon>
        <taxon>Limnochordia</taxon>
        <taxon>Limnochordales</taxon>
        <taxon>Geochordaceae</taxon>
        <taxon>Carboxydichorda</taxon>
    </lineage>
</organism>
<dbReference type="EMBL" id="CP141615">
    <property type="protein sequence ID" value="WRP18934.1"/>
    <property type="molecule type" value="Genomic_DNA"/>
</dbReference>
<dbReference type="Gene3D" id="3.20.20.150">
    <property type="entry name" value="Divalent-metal-dependent TIM barrel enzymes"/>
    <property type="match status" value="1"/>
</dbReference>
<feature type="domain" description="Xylose isomerase-like TIM barrel" evidence="1">
    <location>
        <begin position="31"/>
        <end position="259"/>
    </location>
</feature>
<evidence type="ECO:0000313" key="3">
    <source>
        <dbReference type="Proteomes" id="UP001332192"/>
    </source>
</evidence>
<dbReference type="InterPro" id="IPR036237">
    <property type="entry name" value="Xyl_isomerase-like_sf"/>
</dbReference>
<dbReference type="PANTHER" id="PTHR12110">
    <property type="entry name" value="HYDROXYPYRUVATE ISOMERASE"/>
    <property type="match status" value="1"/>
</dbReference>
<dbReference type="InterPro" id="IPR013022">
    <property type="entry name" value="Xyl_isomerase-like_TIM-brl"/>
</dbReference>
<protein>
    <submittedName>
        <fullName evidence="2">Sugar phosphate isomerase/epimerase family protein</fullName>
    </submittedName>
</protein>
<dbReference type="PANTHER" id="PTHR12110:SF52">
    <property type="entry name" value="XYLOSE ISOMERASE"/>
    <property type="match status" value="1"/>
</dbReference>
<accession>A0ABZ1C1Y4</accession>
<keyword evidence="2" id="KW-0413">Isomerase</keyword>
<proteinExistence type="predicted"/>
<name>A0ABZ1C1Y4_9FIRM</name>
<evidence type="ECO:0000259" key="1">
    <source>
        <dbReference type="Pfam" id="PF01261"/>
    </source>
</evidence>
<dbReference type="RefSeq" id="WP_324718204.1">
    <property type="nucleotide sequence ID" value="NZ_CP141615.1"/>
</dbReference>
<dbReference type="InterPro" id="IPR050312">
    <property type="entry name" value="IolE/XylAMocC-like"/>
</dbReference>
<sequence length="276" mass="29647">MRLGIGTYAFRWAVGTPTFPSPNPLTAGRFVRLVAELGAEVAQFAENLPLERLTPAELDELRRTADGLGVALEVGTAGCTPERLRRHLDIAQRLGSDLVRLVLHSGDCSPTPQQALEALREVLPRYERAGVSIAVENHFLLCSPALLDLVRATQSPALGVCLDTANSIACGEWPLETAKMLAPFALTVHLKDYTIRPDPDGAGLVISGAPLGEGHQDLPQLMRALALPASRNASLVLEQWLPKSADPAALLRQELDWVQRGVAAARRLLQAAGARS</sequence>
<reference evidence="2 3" key="1">
    <citation type="journal article" date="2024" name="Front. Microbiol.">
        <title>Novel thermophilic genera Geochorda gen. nov. and Carboxydochorda gen. nov. from the deep terrestrial subsurface reveal the ecophysiological diversity in the class Limnochordia.</title>
        <authorList>
            <person name="Karnachuk O.V."/>
            <person name="Lukina A.P."/>
            <person name="Avakyan M.R."/>
            <person name="Kadnikov V.V."/>
            <person name="Begmatov S."/>
            <person name="Beletsky A.V."/>
            <person name="Vlasova K.G."/>
            <person name="Novikov A.A."/>
            <person name="Shcherbakova V.A."/>
            <person name="Mardanov A.V."/>
            <person name="Ravin N.V."/>
        </authorList>
    </citation>
    <scope>NUCLEOTIDE SEQUENCE [LARGE SCALE GENOMIC DNA]</scope>
    <source>
        <strain evidence="2 3">L945</strain>
    </source>
</reference>
<evidence type="ECO:0000313" key="2">
    <source>
        <dbReference type="EMBL" id="WRP18934.1"/>
    </source>
</evidence>
<keyword evidence="3" id="KW-1185">Reference proteome</keyword>
<dbReference type="Proteomes" id="UP001332192">
    <property type="component" value="Chromosome"/>
</dbReference>
<dbReference type="Pfam" id="PF01261">
    <property type="entry name" value="AP_endonuc_2"/>
    <property type="match status" value="1"/>
</dbReference>
<gene>
    <name evidence="2" type="ORF">U7230_07020</name>
</gene>
<dbReference type="GO" id="GO:0016853">
    <property type="term" value="F:isomerase activity"/>
    <property type="evidence" value="ECO:0007669"/>
    <property type="project" value="UniProtKB-KW"/>
</dbReference>